<evidence type="ECO:0000313" key="3">
    <source>
        <dbReference type="Proteomes" id="UP000019132"/>
    </source>
</evidence>
<feature type="compositionally biased region" description="Basic and acidic residues" evidence="1">
    <location>
        <begin position="305"/>
        <end position="314"/>
    </location>
</feature>
<evidence type="ECO:0008006" key="4">
    <source>
        <dbReference type="Google" id="ProtNLM"/>
    </source>
</evidence>
<sequence>MDVKKGLRNPLEEAQVRKAVIALQAFVDKQKAALPKKPLVDSVEYVSAIITRKLIPTKGSHKPIQIAIPHSLRGGDNDAEMCLIVKNGDKDRIKAALAADPVAGLAKVMDIKKLKKNFSRFEDRRTLAGAYDLFLADDRIVPYLPEALGSKFFIKKKQPVAVRVSRKDVSNGIRAIYQRTQMVVSTGVCSNVKVAHLGMNVDEAVENILVAMNNCAAHIPKGWNGVQSISIKTHDSVALPIYNALSTLAKLPPMSKTHALQKRKLEEAESSDAVKETAKPAKKAKKEDAAKKEEAPKKDAKKAKKEAPVKKEATPTKNAASKKEQKKKDKTATPVKAETTDNSSNVSKKRKTDEPAAKKKSAGAKSTPPQKKSTKPSKKK</sequence>
<dbReference type="AlphaFoldDB" id="K3X5C0"/>
<dbReference type="Proteomes" id="UP000019132">
    <property type="component" value="Unassembled WGS sequence"/>
</dbReference>
<dbReference type="OMA" id="GHTGMQA"/>
<proteinExistence type="predicted"/>
<reference evidence="3" key="2">
    <citation type="submission" date="2010-04" db="EMBL/GenBank/DDBJ databases">
        <authorList>
            <person name="Buell R."/>
            <person name="Hamilton J."/>
            <person name="Hostetler J."/>
        </authorList>
    </citation>
    <scope>NUCLEOTIDE SEQUENCE [LARGE SCALE GENOMIC DNA]</scope>
    <source>
        <strain evidence="3">DAOM:BR144</strain>
    </source>
</reference>
<reference evidence="3" key="1">
    <citation type="journal article" date="2010" name="Genome Biol.">
        <title>Genome sequence of the necrotrophic plant pathogen Pythium ultimum reveals original pathogenicity mechanisms and effector repertoire.</title>
        <authorList>
            <person name="Levesque C.A."/>
            <person name="Brouwer H."/>
            <person name="Cano L."/>
            <person name="Hamilton J.P."/>
            <person name="Holt C."/>
            <person name="Huitema E."/>
            <person name="Raffaele S."/>
            <person name="Robideau G.P."/>
            <person name="Thines M."/>
            <person name="Win J."/>
            <person name="Zerillo M.M."/>
            <person name="Beakes G.W."/>
            <person name="Boore J.L."/>
            <person name="Busam D."/>
            <person name="Dumas B."/>
            <person name="Ferriera S."/>
            <person name="Fuerstenberg S.I."/>
            <person name="Gachon C.M."/>
            <person name="Gaulin E."/>
            <person name="Govers F."/>
            <person name="Grenville-Briggs L."/>
            <person name="Horner N."/>
            <person name="Hostetler J."/>
            <person name="Jiang R.H."/>
            <person name="Johnson J."/>
            <person name="Krajaejun T."/>
            <person name="Lin H."/>
            <person name="Meijer H.J."/>
            <person name="Moore B."/>
            <person name="Morris P."/>
            <person name="Phuntmart V."/>
            <person name="Puiu D."/>
            <person name="Shetty J."/>
            <person name="Stajich J.E."/>
            <person name="Tripathy S."/>
            <person name="Wawra S."/>
            <person name="van West P."/>
            <person name="Whitty B.R."/>
            <person name="Coutinho P.M."/>
            <person name="Henrissat B."/>
            <person name="Martin F."/>
            <person name="Thomas P.D."/>
            <person name="Tyler B.M."/>
            <person name="De Vries R.P."/>
            <person name="Kamoun S."/>
            <person name="Yandell M."/>
            <person name="Tisserat N."/>
            <person name="Buell C.R."/>
        </authorList>
    </citation>
    <scope>NUCLEOTIDE SEQUENCE</scope>
    <source>
        <strain evidence="3">DAOM:BR144</strain>
    </source>
</reference>
<dbReference type="eggNOG" id="KOG1685">
    <property type="taxonomic scope" value="Eukaryota"/>
</dbReference>
<evidence type="ECO:0000313" key="2">
    <source>
        <dbReference type="EnsemblProtists" id="PYU1_T012419"/>
    </source>
</evidence>
<keyword evidence="3" id="KW-1185">Reference proteome</keyword>
<feature type="compositionally biased region" description="Basic and acidic residues" evidence="1">
    <location>
        <begin position="321"/>
        <end position="331"/>
    </location>
</feature>
<organism evidence="2 3">
    <name type="scientific">Globisporangium ultimum (strain ATCC 200006 / CBS 805.95 / DAOM BR144)</name>
    <name type="common">Pythium ultimum</name>
    <dbReference type="NCBI Taxonomy" id="431595"/>
    <lineage>
        <taxon>Eukaryota</taxon>
        <taxon>Sar</taxon>
        <taxon>Stramenopiles</taxon>
        <taxon>Oomycota</taxon>
        <taxon>Peronosporomycetes</taxon>
        <taxon>Pythiales</taxon>
        <taxon>Pythiaceae</taxon>
        <taxon>Globisporangium</taxon>
    </lineage>
</organism>
<dbReference type="Pfam" id="PF00687">
    <property type="entry name" value="Ribosomal_L1"/>
    <property type="match status" value="1"/>
</dbReference>
<dbReference type="CDD" id="cd00403">
    <property type="entry name" value="Ribosomal_L1"/>
    <property type="match status" value="1"/>
</dbReference>
<dbReference type="EMBL" id="GL376610">
    <property type="status" value="NOT_ANNOTATED_CDS"/>
    <property type="molecule type" value="Genomic_DNA"/>
</dbReference>
<dbReference type="InterPro" id="IPR016095">
    <property type="entry name" value="Ribosomal_uL1_3-a/b-sand"/>
</dbReference>
<dbReference type="InterPro" id="IPR028364">
    <property type="entry name" value="Ribosomal_uL1/biogenesis"/>
</dbReference>
<protein>
    <recommendedName>
        <fullName evidence="4">Ribosomal protein L1</fullName>
    </recommendedName>
</protein>
<name>K3X5C0_GLOUD</name>
<dbReference type="SUPFAM" id="SSF56808">
    <property type="entry name" value="Ribosomal protein L1"/>
    <property type="match status" value="1"/>
</dbReference>
<feature type="compositionally biased region" description="Basic and acidic residues" evidence="1">
    <location>
        <begin position="263"/>
        <end position="298"/>
    </location>
</feature>
<dbReference type="EnsemblProtists" id="PYU1_T012419">
    <property type="protein sequence ID" value="PYU1_T012419"/>
    <property type="gene ID" value="PYU1_G012393"/>
</dbReference>
<dbReference type="Gene3D" id="3.40.50.790">
    <property type="match status" value="1"/>
</dbReference>
<dbReference type="VEuPathDB" id="FungiDB:PYU1_G012393"/>
<dbReference type="InParanoid" id="K3X5C0"/>
<feature type="region of interest" description="Disordered" evidence="1">
    <location>
        <begin position="259"/>
        <end position="380"/>
    </location>
</feature>
<dbReference type="HOGENOM" id="CLU_026457_2_0_1"/>
<accession>K3X5C0</accession>
<evidence type="ECO:0000256" key="1">
    <source>
        <dbReference type="SAM" id="MobiDB-lite"/>
    </source>
</evidence>
<dbReference type="STRING" id="431595.K3X5C0"/>
<reference evidence="2" key="3">
    <citation type="submission" date="2015-02" db="UniProtKB">
        <authorList>
            <consortium name="EnsemblProtists"/>
        </authorList>
    </citation>
    <scope>IDENTIFICATION</scope>
    <source>
        <strain evidence="2">DAOM BR144</strain>
    </source>
</reference>
<dbReference type="InterPro" id="IPR023674">
    <property type="entry name" value="Ribosomal_uL1-like"/>
</dbReference>